<dbReference type="SUPFAM" id="SSF51735">
    <property type="entry name" value="NAD(P)-binding Rossmann-fold domains"/>
    <property type="match status" value="1"/>
</dbReference>
<comment type="similarity">
    <text evidence="1">Belongs to the fatty acyl-CoA reductase family.</text>
</comment>
<comment type="catalytic activity">
    <reaction evidence="1">
        <text>a long-chain fatty acyl-CoA + 2 NADPH + 2 H(+) = a long-chain primary fatty alcohol + 2 NADP(+) + CoA</text>
        <dbReference type="Rhea" id="RHEA:52716"/>
        <dbReference type="ChEBI" id="CHEBI:15378"/>
        <dbReference type="ChEBI" id="CHEBI:57287"/>
        <dbReference type="ChEBI" id="CHEBI:57783"/>
        <dbReference type="ChEBI" id="CHEBI:58349"/>
        <dbReference type="ChEBI" id="CHEBI:77396"/>
        <dbReference type="ChEBI" id="CHEBI:83139"/>
        <dbReference type="EC" id="1.2.1.84"/>
    </reaction>
</comment>
<name>A0A0L7L6I9_OPEBR</name>
<evidence type="ECO:0000313" key="4">
    <source>
        <dbReference type="Proteomes" id="UP000037510"/>
    </source>
</evidence>
<protein>
    <recommendedName>
        <fullName evidence="1">Fatty acyl-CoA reductase</fullName>
        <ecNumber evidence="1">1.2.1.84</ecNumber>
    </recommendedName>
</protein>
<dbReference type="EMBL" id="JTDY01002685">
    <property type="protein sequence ID" value="KOB70934.1"/>
    <property type="molecule type" value="Genomic_DNA"/>
</dbReference>
<evidence type="ECO:0000256" key="1">
    <source>
        <dbReference type="RuleBase" id="RU363097"/>
    </source>
</evidence>
<proteinExistence type="inferred from homology"/>
<dbReference type="InterPro" id="IPR013120">
    <property type="entry name" value="FAR_NAD-bd"/>
</dbReference>
<reference evidence="3 4" key="1">
    <citation type="journal article" date="2015" name="Genome Biol. Evol.">
        <title>The genome of winter moth (Operophtera brumata) provides a genomic perspective on sexual dimorphism and phenology.</title>
        <authorList>
            <person name="Derks M.F."/>
            <person name="Smit S."/>
            <person name="Salis L."/>
            <person name="Schijlen E."/>
            <person name="Bossers A."/>
            <person name="Mateman C."/>
            <person name="Pijl A.S."/>
            <person name="de Ridder D."/>
            <person name="Groenen M.A."/>
            <person name="Visser M.E."/>
            <person name="Megens H.J."/>
        </authorList>
    </citation>
    <scope>NUCLEOTIDE SEQUENCE [LARGE SCALE GENOMIC DNA]</scope>
    <source>
        <strain evidence="3">WM2013NL</strain>
        <tissue evidence="3">Head and thorax</tissue>
    </source>
</reference>
<dbReference type="InterPro" id="IPR026055">
    <property type="entry name" value="FAR"/>
</dbReference>
<keyword evidence="4" id="KW-1185">Reference proteome</keyword>
<dbReference type="GO" id="GO:0080019">
    <property type="term" value="F:alcohol-forming very long-chain fatty acyl-CoA reductase activity"/>
    <property type="evidence" value="ECO:0007669"/>
    <property type="project" value="InterPro"/>
</dbReference>
<sequence length="170" mass="18981">MNITSTDGFMGKVLIEKLLYSCGDLERIYLLLRLRRECPKIFASKVSVIPGDIMELGLVHVSTSYSNTNRNPIEEVMYPPHADWRDTLSELPNTYTFTKQLAEHVVYEHCGQLPVVIFRPSIVISSVDEPMKGWIENFNGPVALLVASGKGWNSLTIYLSTTAVLASSTT</sequence>
<dbReference type="InterPro" id="IPR036291">
    <property type="entry name" value="NAD(P)-bd_dom_sf"/>
</dbReference>
<keyword evidence="1" id="KW-0560">Oxidoreductase</keyword>
<dbReference type="STRING" id="104452.A0A0L7L6I9"/>
<keyword evidence="1" id="KW-0521">NADP</keyword>
<comment type="function">
    <text evidence="1">Catalyzes the reduction of fatty acyl-CoA to fatty alcohols.</text>
</comment>
<accession>A0A0L7L6I9</accession>
<dbReference type="Proteomes" id="UP000037510">
    <property type="component" value="Unassembled WGS sequence"/>
</dbReference>
<organism evidence="3 4">
    <name type="scientific">Operophtera brumata</name>
    <name type="common">Winter moth</name>
    <name type="synonym">Phalaena brumata</name>
    <dbReference type="NCBI Taxonomy" id="104452"/>
    <lineage>
        <taxon>Eukaryota</taxon>
        <taxon>Metazoa</taxon>
        <taxon>Ecdysozoa</taxon>
        <taxon>Arthropoda</taxon>
        <taxon>Hexapoda</taxon>
        <taxon>Insecta</taxon>
        <taxon>Pterygota</taxon>
        <taxon>Neoptera</taxon>
        <taxon>Endopterygota</taxon>
        <taxon>Lepidoptera</taxon>
        <taxon>Glossata</taxon>
        <taxon>Ditrysia</taxon>
        <taxon>Geometroidea</taxon>
        <taxon>Geometridae</taxon>
        <taxon>Larentiinae</taxon>
        <taxon>Operophtera</taxon>
    </lineage>
</organism>
<evidence type="ECO:0000259" key="2">
    <source>
        <dbReference type="Pfam" id="PF07993"/>
    </source>
</evidence>
<dbReference type="GO" id="GO:0102965">
    <property type="term" value="F:alcohol-forming long-chain fatty acyl-CoA reductase activity"/>
    <property type="evidence" value="ECO:0007669"/>
    <property type="project" value="UniProtKB-EC"/>
</dbReference>
<dbReference type="PANTHER" id="PTHR11011">
    <property type="entry name" value="MALE STERILITY PROTEIN 2-RELATED"/>
    <property type="match status" value="1"/>
</dbReference>
<dbReference type="EC" id="1.2.1.84" evidence="1"/>
<feature type="domain" description="Thioester reductase (TE)" evidence="2">
    <location>
        <begin position="58"/>
        <end position="151"/>
    </location>
</feature>
<keyword evidence="1" id="KW-0444">Lipid biosynthesis</keyword>
<feature type="domain" description="Thioester reductase (TE)" evidence="2">
    <location>
        <begin position="4"/>
        <end position="35"/>
    </location>
</feature>
<dbReference type="GO" id="GO:0035336">
    <property type="term" value="P:long-chain fatty-acyl-CoA metabolic process"/>
    <property type="evidence" value="ECO:0007669"/>
    <property type="project" value="TreeGrafter"/>
</dbReference>
<dbReference type="PANTHER" id="PTHR11011:SF24">
    <property type="entry name" value="FATTY ACYL-COA REDUCTASE"/>
    <property type="match status" value="1"/>
</dbReference>
<evidence type="ECO:0000313" key="3">
    <source>
        <dbReference type="EMBL" id="KOB70934.1"/>
    </source>
</evidence>
<dbReference type="Pfam" id="PF07993">
    <property type="entry name" value="NAD_binding_4"/>
    <property type="match status" value="2"/>
</dbReference>
<keyword evidence="1" id="KW-0443">Lipid metabolism</keyword>
<gene>
    <name evidence="3" type="ORF">OBRU01_13850</name>
</gene>
<comment type="caution">
    <text evidence="3">The sequence shown here is derived from an EMBL/GenBank/DDBJ whole genome shotgun (WGS) entry which is preliminary data.</text>
</comment>
<dbReference type="GO" id="GO:0005777">
    <property type="term" value="C:peroxisome"/>
    <property type="evidence" value="ECO:0007669"/>
    <property type="project" value="TreeGrafter"/>
</dbReference>
<dbReference type="AlphaFoldDB" id="A0A0L7L6I9"/>
<dbReference type="Gene3D" id="3.40.50.720">
    <property type="entry name" value="NAD(P)-binding Rossmann-like Domain"/>
    <property type="match status" value="2"/>
</dbReference>